<evidence type="ECO:0000256" key="6">
    <source>
        <dbReference type="ARBA" id="ARBA00022737"/>
    </source>
</evidence>
<dbReference type="Gene3D" id="3.30.200.20">
    <property type="entry name" value="Phosphorylase Kinase, domain 1"/>
    <property type="match status" value="1"/>
</dbReference>
<dbReference type="InterPro" id="IPR013098">
    <property type="entry name" value="Ig_I-set"/>
</dbReference>
<dbReference type="InterPro" id="IPR013783">
    <property type="entry name" value="Ig-like_fold"/>
</dbReference>
<reference evidence="15" key="1">
    <citation type="thesis" date="2021" institute="BYU ScholarsArchive" country="Provo, UT, USA">
        <title>Applications of and Algorithms for Genome Assembly and Genomic Analyses with an Emphasis on Marine Teleosts.</title>
        <authorList>
            <person name="Pickett B.D."/>
        </authorList>
    </citation>
    <scope>NUCLEOTIDE SEQUENCE</scope>
    <source>
        <strain evidence="15">HI-2016</strain>
    </source>
</reference>
<keyword evidence="4" id="KW-0723">Serine/threonine-protein kinase</keyword>
<comment type="similarity">
    <text evidence="2">Belongs to the protein kinase superfamily. CAMK Ser/Thr protein kinase family.</text>
</comment>
<dbReference type="InterPro" id="IPR003598">
    <property type="entry name" value="Ig_sub2"/>
</dbReference>
<dbReference type="OrthoDB" id="2570713at2759"/>
<comment type="caution">
    <text evidence="15">The sequence shown here is derived from an EMBL/GenBank/DDBJ whole genome shotgun (WGS) entry which is preliminary data.</text>
</comment>
<dbReference type="GO" id="GO:0005524">
    <property type="term" value="F:ATP binding"/>
    <property type="evidence" value="ECO:0007669"/>
    <property type="project" value="UniProtKB-KW"/>
</dbReference>
<dbReference type="GO" id="GO:0043065">
    <property type="term" value="P:positive regulation of apoptotic process"/>
    <property type="evidence" value="ECO:0007669"/>
    <property type="project" value="TreeGrafter"/>
</dbReference>
<keyword evidence="7" id="KW-0547">Nucleotide-binding</keyword>
<keyword evidence="3" id="KW-0963">Cytoplasm</keyword>
<dbReference type="PANTHER" id="PTHR24342:SF14">
    <property type="entry name" value="DEATH-ASSOCIATED PROTEIN KINASE DAPK-1"/>
    <property type="match status" value="1"/>
</dbReference>
<dbReference type="InterPro" id="IPR003599">
    <property type="entry name" value="Ig_sub"/>
</dbReference>
<feature type="domain" description="Fibronectin type-III" evidence="14">
    <location>
        <begin position="136"/>
        <end position="226"/>
    </location>
</feature>
<evidence type="ECO:0000256" key="5">
    <source>
        <dbReference type="ARBA" id="ARBA00022679"/>
    </source>
</evidence>
<keyword evidence="16" id="KW-1185">Reference proteome</keyword>
<dbReference type="GO" id="GO:0035556">
    <property type="term" value="P:intracellular signal transduction"/>
    <property type="evidence" value="ECO:0007669"/>
    <property type="project" value="TreeGrafter"/>
</dbReference>
<dbReference type="PROSITE" id="PS50835">
    <property type="entry name" value="IG_LIKE"/>
    <property type="match status" value="1"/>
</dbReference>
<dbReference type="GO" id="GO:0004674">
    <property type="term" value="F:protein serine/threonine kinase activity"/>
    <property type="evidence" value="ECO:0007669"/>
    <property type="project" value="UniProtKB-KW"/>
</dbReference>
<evidence type="ECO:0000256" key="2">
    <source>
        <dbReference type="ARBA" id="ARBA00006692"/>
    </source>
</evidence>
<keyword evidence="9" id="KW-0067">ATP-binding</keyword>
<evidence type="ECO:0000256" key="4">
    <source>
        <dbReference type="ARBA" id="ARBA00022527"/>
    </source>
</evidence>
<dbReference type="InterPro" id="IPR036116">
    <property type="entry name" value="FN3_sf"/>
</dbReference>
<evidence type="ECO:0000256" key="1">
    <source>
        <dbReference type="ARBA" id="ARBA00004496"/>
    </source>
</evidence>
<dbReference type="FunFam" id="2.60.40.10:FF:000425">
    <property type="entry name" value="Myosin light chain kinase"/>
    <property type="match status" value="1"/>
</dbReference>
<evidence type="ECO:0000256" key="10">
    <source>
        <dbReference type="ARBA" id="ARBA00023319"/>
    </source>
</evidence>
<gene>
    <name evidence="15" type="ORF">JZ751_000664</name>
</gene>
<feature type="domain" description="Protein kinase" evidence="12">
    <location>
        <begin position="246"/>
        <end position="498"/>
    </location>
</feature>
<protein>
    <submittedName>
        <fullName evidence="15">Uncharacterized protein</fullName>
    </submittedName>
</protein>
<evidence type="ECO:0000259" key="13">
    <source>
        <dbReference type="PROSITE" id="PS50835"/>
    </source>
</evidence>
<feature type="domain" description="Ig-like" evidence="13">
    <location>
        <begin position="40"/>
        <end position="131"/>
    </location>
</feature>
<evidence type="ECO:0000313" key="16">
    <source>
        <dbReference type="Proteomes" id="UP000824540"/>
    </source>
</evidence>
<keyword evidence="6" id="KW-0677">Repeat</keyword>
<dbReference type="PROSITE" id="PS00108">
    <property type="entry name" value="PROTEIN_KINASE_ST"/>
    <property type="match status" value="1"/>
</dbReference>
<dbReference type="SMART" id="SM00408">
    <property type="entry name" value="IGc2"/>
    <property type="match status" value="1"/>
</dbReference>
<dbReference type="Pfam" id="PF07679">
    <property type="entry name" value="I-set"/>
    <property type="match status" value="1"/>
</dbReference>
<feature type="region of interest" description="Disordered" evidence="11">
    <location>
        <begin position="1"/>
        <end position="22"/>
    </location>
</feature>
<dbReference type="InterPro" id="IPR011009">
    <property type="entry name" value="Kinase-like_dom_sf"/>
</dbReference>
<evidence type="ECO:0000313" key="15">
    <source>
        <dbReference type="EMBL" id="KAG9355822.1"/>
    </source>
</evidence>
<comment type="subcellular location">
    <subcellularLocation>
        <location evidence="1">Cytoplasm</location>
    </subcellularLocation>
</comment>
<keyword evidence="8" id="KW-0418">Kinase</keyword>
<evidence type="ECO:0000256" key="8">
    <source>
        <dbReference type="ARBA" id="ARBA00022777"/>
    </source>
</evidence>
<proteinExistence type="inferred from homology"/>
<dbReference type="PANTHER" id="PTHR24342">
    <property type="entry name" value="SERINE/THREONINE-PROTEIN KINASE 17"/>
    <property type="match status" value="1"/>
</dbReference>
<dbReference type="InterPro" id="IPR000719">
    <property type="entry name" value="Prot_kinase_dom"/>
</dbReference>
<dbReference type="InterPro" id="IPR036179">
    <property type="entry name" value="Ig-like_dom_sf"/>
</dbReference>
<evidence type="ECO:0000259" key="14">
    <source>
        <dbReference type="PROSITE" id="PS50853"/>
    </source>
</evidence>
<organism evidence="15 16">
    <name type="scientific">Albula glossodonta</name>
    <name type="common">roundjaw bonefish</name>
    <dbReference type="NCBI Taxonomy" id="121402"/>
    <lineage>
        <taxon>Eukaryota</taxon>
        <taxon>Metazoa</taxon>
        <taxon>Chordata</taxon>
        <taxon>Craniata</taxon>
        <taxon>Vertebrata</taxon>
        <taxon>Euteleostomi</taxon>
        <taxon>Actinopterygii</taxon>
        <taxon>Neopterygii</taxon>
        <taxon>Teleostei</taxon>
        <taxon>Albuliformes</taxon>
        <taxon>Albulidae</taxon>
        <taxon>Albula</taxon>
    </lineage>
</organism>
<keyword evidence="5" id="KW-0808">Transferase</keyword>
<accession>A0A8T2PWD4</accession>
<dbReference type="SUPFAM" id="SSF48726">
    <property type="entry name" value="Immunoglobulin"/>
    <property type="match status" value="1"/>
</dbReference>
<dbReference type="Proteomes" id="UP000824540">
    <property type="component" value="Unassembled WGS sequence"/>
</dbReference>
<dbReference type="Gene3D" id="2.60.40.10">
    <property type="entry name" value="Immunoglobulins"/>
    <property type="match status" value="2"/>
</dbReference>
<dbReference type="GO" id="GO:0005737">
    <property type="term" value="C:cytoplasm"/>
    <property type="evidence" value="ECO:0007669"/>
    <property type="project" value="UniProtKB-SubCell"/>
</dbReference>
<dbReference type="SMART" id="SM00220">
    <property type="entry name" value="S_TKc"/>
    <property type="match status" value="1"/>
</dbReference>
<evidence type="ECO:0000256" key="9">
    <source>
        <dbReference type="ARBA" id="ARBA00022840"/>
    </source>
</evidence>
<dbReference type="InterPro" id="IPR007110">
    <property type="entry name" value="Ig-like_dom"/>
</dbReference>
<dbReference type="SMART" id="SM00060">
    <property type="entry name" value="FN3"/>
    <property type="match status" value="1"/>
</dbReference>
<evidence type="ECO:0000256" key="11">
    <source>
        <dbReference type="SAM" id="MobiDB-lite"/>
    </source>
</evidence>
<evidence type="ECO:0000256" key="7">
    <source>
        <dbReference type="ARBA" id="ARBA00022741"/>
    </source>
</evidence>
<dbReference type="GO" id="GO:0005634">
    <property type="term" value="C:nucleus"/>
    <property type="evidence" value="ECO:0007669"/>
    <property type="project" value="TreeGrafter"/>
</dbReference>
<dbReference type="EMBL" id="JAFBMS010000001">
    <property type="protein sequence ID" value="KAG9355822.1"/>
    <property type="molecule type" value="Genomic_DNA"/>
</dbReference>
<evidence type="ECO:0000259" key="12">
    <source>
        <dbReference type="PROSITE" id="PS50011"/>
    </source>
</evidence>
<dbReference type="SMART" id="SM00409">
    <property type="entry name" value="IG"/>
    <property type="match status" value="1"/>
</dbReference>
<dbReference type="AlphaFoldDB" id="A0A8T2PWD4"/>
<dbReference type="SUPFAM" id="SSF56112">
    <property type="entry name" value="Protein kinase-like (PK-like)"/>
    <property type="match status" value="1"/>
</dbReference>
<dbReference type="InterPro" id="IPR008271">
    <property type="entry name" value="Ser/Thr_kinase_AS"/>
</dbReference>
<dbReference type="PROSITE" id="PS50853">
    <property type="entry name" value="FN3"/>
    <property type="match status" value="1"/>
</dbReference>
<evidence type="ECO:0000256" key="3">
    <source>
        <dbReference type="ARBA" id="ARBA00022490"/>
    </source>
</evidence>
<dbReference type="InterPro" id="IPR003961">
    <property type="entry name" value="FN3_dom"/>
</dbReference>
<name>A0A8T2PWD4_9TELE</name>
<dbReference type="Pfam" id="PF00069">
    <property type="entry name" value="Pkinase"/>
    <property type="match status" value="1"/>
</dbReference>
<dbReference type="PROSITE" id="PS50011">
    <property type="entry name" value="PROTEIN_KINASE_DOM"/>
    <property type="match status" value="1"/>
</dbReference>
<dbReference type="SUPFAM" id="SSF49265">
    <property type="entry name" value="Fibronectin type III"/>
    <property type="match status" value="1"/>
</dbReference>
<dbReference type="Gene3D" id="1.10.510.10">
    <property type="entry name" value="Transferase(Phosphotransferase) domain 1"/>
    <property type="match status" value="1"/>
</dbReference>
<keyword evidence="10" id="KW-0393">Immunoglobulin domain</keyword>
<sequence>MKYDPSFPYGKSQGSGGGSPKKSSGLFSLKLPGFKRSKGPVFVEELEDQAVSLGEEVTLWCRLSGHPTPEVQWYKEARRLKTTDQIRLAVTDREFLSLTIYSAKEEDLGSYRCVASNAMGQASTSCTLIVSELPTCPTSLQVYQLQGNGVMLVWRPVESITELTYCIECSRDGRGWGLLAEGMADSYYMANNLARGAQYEFRVACLNRAGKGSFRSLVTLNYTESYGPRGLTGQAPFSLSAPYQTYSLLSDINRGRFSVVKRCREDLSGQLFAAKITPFKPQWRQWALREYQLLRRLNHAHLVQLHAAFITPCHMMLILELYQGRELLHHLAERDLYGEMHVQAFLQQILSVINYLHRRRIAHLDIKSDNMLVNEQNQLKLLDLGSAHVFTPGQPIFTERLLELAESKAPEVLEGQGVGPETDIWAIGLLTFIMLSADEPFNADGNTERECSVRKGKLHFGRCYTGLSEGALSFMKRALNSKPQSRPSTAECLQLPWIQGARQHSKHRDAVVCFTTDKLRSYLQEHERRRHYNRTKLETSFTVRL</sequence>
<dbReference type="CDD" id="cd00063">
    <property type="entry name" value="FN3"/>
    <property type="match status" value="1"/>
</dbReference>